<comment type="function">
    <text evidence="3">Catalyzes the SAM-dependent triple methylation of the alpha-amino group of histidine to form hercynine, a step in the biosynthesis pathway of ergothioneine.</text>
</comment>
<dbReference type="RefSeq" id="WP_091558458.1">
    <property type="nucleotide sequence ID" value="NZ_BNAC01000004.1"/>
</dbReference>
<dbReference type="InterPro" id="IPR019257">
    <property type="entry name" value="MeTrfase_dom"/>
</dbReference>
<dbReference type="InterPro" id="IPR032888">
    <property type="entry name" value="EgtD_Actinobacteria"/>
</dbReference>
<dbReference type="GO" id="GO:0008276">
    <property type="term" value="F:protein methyltransferase activity"/>
    <property type="evidence" value="ECO:0007669"/>
    <property type="project" value="InterPro"/>
</dbReference>
<dbReference type="Gene3D" id="3.40.50.150">
    <property type="entry name" value="Vaccinia Virus protein VP39"/>
    <property type="match status" value="1"/>
</dbReference>
<keyword evidence="3" id="KW-0949">S-adenosyl-L-methionine</keyword>
<gene>
    <name evidence="3" type="primary">egtD</name>
    <name evidence="5" type="ORF">SAMN05661030_2428</name>
</gene>
<evidence type="ECO:0000313" key="6">
    <source>
        <dbReference type="Proteomes" id="UP000199022"/>
    </source>
</evidence>
<keyword evidence="1 3" id="KW-0489">Methyltransferase</keyword>
<evidence type="ECO:0000256" key="2">
    <source>
        <dbReference type="ARBA" id="ARBA00022679"/>
    </source>
</evidence>
<keyword evidence="2 3" id="KW-0808">Transferase</keyword>
<feature type="binding site" evidence="3">
    <location>
        <position position="56"/>
    </location>
    <ligand>
        <name>L-histidine</name>
        <dbReference type="ChEBI" id="CHEBI:57595"/>
    </ligand>
</feature>
<feature type="binding site" evidence="3">
    <location>
        <begin position="282"/>
        <end position="284"/>
    </location>
    <ligand>
        <name>L-histidine</name>
        <dbReference type="ChEBI" id="CHEBI:57595"/>
    </ligand>
</feature>
<dbReference type="EMBL" id="FOMD01000002">
    <property type="protein sequence ID" value="SFD05102.1"/>
    <property type="molecule type" value="Genomic_DNA"/>
</dbReference>
<feature type="binding site" evidence="3">
    <location>
        <position position="86"/>
    </location>
    <ligand>
        <name>S-adenosyl-L-methionine</name>
        <dbReference type="ChEBI" id="CHEBI:59789"/>
    </ligand>
</feature>
<feature type="binding site" evidence="3">
    <location>
        <position position="166"/>
    </location>
    <ligand>
        <name>L-histidine</name>
        <dbReference type="ChEBI" id="CHEBI:57595"/>
    </ligand>
</feature>
<protein>
    <recommendedName>
        <fullName evidence="3">Histidine N-alpha-methyltransferase</fullName>
        <ecNumber evidence="3">2.1.1.44</ecNumber>
    </recommendedName>
    <alternativeName>
        <fullName evidence="3">Histidine trimethyltransferase</fullName>
    </alternativeName>
</protein>
<dbReference type="PANTHER" id="PTHR43397">
    <property type="entry name" value="ERGOTHIONEINE BIOSYNTHESIS PROTEIN 1"/>
    <property type="match status" value="1"/>
</dbReference>
<dbReference type="AlphaFoldDB" id="A0A1I1P675"/>
<comment type="subunit">
    <text evidence="3">Monomer.</text>
</comment>
<dbReference type="HAMAP" id="MF_02037">
    <property type="entry name" value="EgtD"/>
    <property type="match status" value="1"/>
</dbReference>
<dbReference type="InterPro" id="IPR051128">
    <property type="entry name" value="EgtD_Methyltrsf_superfamily"/>
</dbReference>
<reference evidence="6" key="1">
    <citation type="submission" date="2016-10" db="EMBL/GenBank/DDBJ databases">
        <authorList>
            <person name="Varghese N."/>
            <person name="Submissions S."/>
        </authorList>
    </citation>
    <scope>NUCLEOTIDE SEQUENCE [LARGE SCALE GENOMIC DNA]</scope>
    <source>
        <strain evidence="6">DSM 45962</strain>
    </source>
</reference>
<comment type="catalytic activity">
    <reaction evidence="3">
        <text>L-histidine + 3 S-adenosyl-L-methionine = hercynine + 3 S-adenosyl-L-homocysteine + 3 H(+)</text>
        <dbReference type="Rhea" id="RHEA:38471"/>
        <dbReference type="ChEBI" id="CHEBI:15378"/>
        <dbReference type="ChEBI" id="CHEBI:15781"/>
        <dbReference type="ChEBI" id="CHEBI:57595"/>
        <dbReference type="ChEBI" id="CHEBI:57856"/>
        <dbReference type="ChEBI" id="CHEBI:59789"/>
        <dbReference type="EC" id="2.1.1.44"/>
    </reaction>
</comment>
<evidence type="ECO:0000313" key="5">
    <source>
        <dbReference type="EMBL" id="SFD05102.1"/>
    </source>
</evidence>
<dbReference type="InterPro" id="IPR017804">
    <property type="entry name" value="MeTrfase_EgtD-like"/>
</dbReference>
<dbReference type="UniPathway" id="UPA01014"/>
<evidence type="ECO:0000259" key="4">
    <source>
        <dbReference type="Pfam" id="PF10017"/>
    </source>
</evidence>
<dbReference type="NCBIfam" id="TIGR03438">
    <property type="entry name" value="egtD_ergothio"/>
    <property type="match status" value="1"/>
</dbReference>
<dbReference type="OrthoDB" id="5289726at2"/>
<proteinExistence type="inferred from homology"/>
<dbReference type="PANTHER" id="PTHR43397:SF1">
    <property type="entry name" value="ERGOTHIONEINE BIOSYNTHESIS PROTEIN 1"/>
    <property type="match status" value="1"/>
</dbReference>
<dbReference type="GO" id="GO:0052706">
    <property type="term" value="F:L-histidine N(alpha)-methyltransferase activity"/>
    <property type="evidence" value="ECO:0007669"/>
    <property type="project" value="UniProtKB-UniRule"/>
</dbReference>
<accession>A0A1I1P675</accession>
<evidence type="ECO:0000256" key="1">
    <source>
        <dbReference type="ARBA" id="ARBA00022603"/>
    </source>
</evidence>
<sequence length="322" mass="34579">MSFTLTDHLGPVDAGAALRADVRAGLTATPRTLPPTWFYDARGSELFDAITRLPEYYPTRAERAILAEHADEVAVLSGADTLVELGSGTSEKTQLILQALTTAGTLRRFVPFDVDPSVLQHAGRVIGERFPDLAVDAAVGDFTQHLGKLPREGTRLVAFLGSTIGNLEPGPRAAFLADVGAVLDPGDWFLLGTDLVKDTGRLVAAYDDAAGVTAAFNKNVLAVVNRELDADADLDAFTHVALWDPENSWIEMRLRAVRDQVVHIGALDLDVPFAAGEDIRTEVSTKFRTEQVAQELAAAGLRAAECWTDPDGDFALTLATPF</sequence>
<feature type="binding site" evidence="3">
    <location>
        <position position="113"/>
    </location>
    <ligand>
        <name>S-adenosyl-L-methionine</name>
        <dbReference type="ChEBI" id="CHEBI:59789"/>
    </ligand>
</feature>
<evidence type="ECO:0000256" key="3">
    <source>
        <dbReference type="HAMAP-Rule" id="MF_02037"/>
    </source>
</evidence>
<dbReference type="SUPFAM" id="SSF53335">
    <property type="entry name" value="S-adenosyl-L-methionine-dependent methyltransferases"/>
    <property type="match status" value="1"/>
</dbReference>
<comment type="pathway">
    <text evidence="3">Amino-acid biosynthesis; ergothioneine biosynthesis.</text>
</comment>
<dbReference type="EC" id="2.1.1.44" evidence="3"/>
<feature type="domain" description="Histidine-specific methyltransferase SAM-dependent" evidence="4">
    <location>
        <begin position="19"/>
        <end position="320"/>
    </location>
</feature>
<feature type="binding site" evidence="3">
    <location>
        <position position="206"/>
    </location>
    <ligand>
        <name>L-histidine</name>
        <dbReference type="ChEBI" id="CHEBI:57595"/>
    </ligand>
</feature>
<dbReference type="InterPro" id="IPR035094">
    <property type="entry name" value="EgtD"/>
</dbReference>
<dbReference type="PIRSF" id="PIRSF018005">
    <property type="entry name" value="UCP018005"/>
    <property type="match status" value="1"/>
</dbReference>
<comment type="similarity">
    <text evidence="3">Belongs to the methyltransferase superfamily. EgtD family.</text>
</comment>
<keyword evidence="6" id="KW-1185">Reference proteome</keyword>
<dbReference type="InterPro" id="IPR029063">
    <property type="entry name" value="SAM-dependent_MTases_sf"/>
</dbReference>
<dbReference type="Pfam" id="PF10017">
    <property type="entry name" value="Methyltransf_33"/>
    <property type="match status" value="1"/>
</dbReference>
<dbReference type="STRING" id="1225127.SAMN05661030_2428"/>
<dbReference type="Proteomes" id="UP000199022">
    <property type="component" value="Unassembled WGS sequence"/>
</dbReference>
<dbReference type="GO" id="GO:0032259">
    <property type="term" value="P:methylation"/>
    <property type="evidence" value="ECO:0007669"/>
    <property type="project" value="UniProtKB-KW"/>
</dbReference>
<feature type="binding site" evidence="3">
    <location>
        <begin position="141"/>
        <end position="142"/>
    </location>
    <ligand>
        <name>S-adenosyl-L-methionine</name>
        <dbReference type="ChEBI" id="CHEBI:59789"/>
    </ligand>
</feature>
<dbReference type="GO" id="GO:0052699">
    <property type="term" value="P:ergothioneine biosynthetic process"/>
    <property type="evidence" value="ECO:0007669"/>
    <property type="project" value="UniProtKB-UniRule"/>
</dbReference>
<name>A0A1I1P675_9ACTN</name>
<feature type="binding site" evidence="3">
    <location>
        <position position="92"/>
    </location>
    <ligand>
        <name>S-adenosyl-L-methionine</name>
        <dbReference type="ChEBI" id="CHEBI:59789"/>
    </ligand>
</feature>
<organism evidence="5 6">
    <name type="scientific">Klenkia taihuensis</name>
    <dbReference type="NCBI Taxonomy" id="1225127"/>
    <lineage>
        <taxon>Bacteria</taxon>
        <taxon>Bacillati</taxon>
        <taxon>Actinomycetota</taxon>
        <taxon>Actinomycetes</taxon>
        <taxon>Geodermatophilales</taxon>
        <taxon>Geodermatophilaceae</taxon>
        <taxon>Klenkia</taxon>
    </lineage>
</organism>